<evidence type="ECO:0000256" key="3">
    <source>
        <dbReference type="ARBA" id="ARBA00022480"/>
    </source>
</evidence>
<dbReference type="Proteomes" id="UP000694386">
    <property type="component" value="Unplaced"/>
</dbReference>
<reference evidence="16" key="1">
    <citation type="submission" date="2025-08" db="UniProtKB">
        <authorList>
            <consortium name="Ensembl"/>
        </authorList>
    </citation>
    <scope>IDENTIFICATION</scope>
</reference>
<keyword evidence="10" id="KW-0325">Glycoprotein</keyword>
<gene>
    <name evidence="16" type="primary">LOC100768708</name>
</gene>
<comment type="subcellular location">
    <subcellularLocation>
        <location evidence="1 13">Membrane</location>
        <topology evidence="1 13">Multi-pass membrane protein</topology>
    </subcellularLocation>
</comment>
<dbReference type="GO" id="GO:0033038">
    <property type="term" value="F:bitter taste receptor activity"/>
    <property type="evidence" value="ECO:0007669"/>
    <property type="project" value="InterPro"/>
</dbReference>
<evidence type="ECO:0000256" key="12">
    <source>
        <dbReference type="RuleBase" id="RU004423"/>
    </source>
</evidence>
<organism evidence="16 17">
    <name type="scientific">Cricetulus griseus</name>
    <name type="common">Chinese hamster</name>
    <name type="synonym">Cricetulus barabensis griseus</name>
    <dbReference type="NCBI Taxonomy" id="10029"/>
    <lineage>
        <taxon>Eukaryota</taxon>
        <taxon>Metazoa</taxon>
        <taxon>Chordata</taxon>
        <taxon>Craniata</taxon>
        <taxon>Vertebrata</taxon>
        <taxon>Euteleostomi</taxon>
        <taxon>Mammalia</taxon>
        <taxon>Eutheria</taxon>
        <taxon>Euarchontoglires</taxon>
        <taxon>Glires</taxon>
        <taxon>Rodentia</taxon>
        <taxon>Myomorpha</taxon>
        <taxon>Muroidea</taxon>
        <taxon>Cricetidae</taxon>
        <taxon>Cricetinae</taxon>
        <taxon>Cricetulus</taxon>
    </lineage>
</organism>
<evidence type="ECO:0000256" key="6">
    <source>
        <dbReference type="ARBA" id="ARBA00022989"/>
    </source>
</evidence>
<dbReference type="FunFam" id="1.20.1070.10:FF:000042">
    <property type="entry name" value="Taste receptor type 2 member 7"/>
    <property type="match status" value="1"/>
</dbReference>
<dbReference type="Pfam" id="PF05296">
    <property type="entry name" value="TAS2R"/>
    <property type="match status" value="1"/>
</dbReference>
<keyword evidence="8 13" id="KW-0472">Membrane</keyword>
<evidence type="ECO:0000259" key="15">
    <source>
        <dbReference type="PROSITE" id="PS50262"/>
    </source>
</evidence>
<evidence type="ECO:0000256" key="8">
    <source>
        <dbReference type="ARBA" id="ARBA00023136"/>
    </source>
</evidence>
<keyword evidence="6 14" id="KW-1133">Transmembrane helix</keyword>
<dbReference type="GO" id="GO:0004930">
    <property type="term" value="F:G protein-coupled receptor activity"/>
    <property type="evidence" value="ECO:0007669"/>
    <property type="project" value="UniProtKB-KW"/>
</dbReference>
<dbReference type="CDD" id="cd15019">
    <property type="entry name" value="7tm_TAS2R14-like"/>
    <property type="match status" value="1"/>
</dbReference>
<keyword evidence="9 13" id="KW-0675">Receptor</keyword>
<sequence length="311" mass="35716">TMDIAIRIICAATIIVEFIIGSAANGFIALVNIIDWVKKRKISTVDKILTALAISRINMLWSVFIITLVSSLYPDLEVSVKMLRIKNSTWIVANHFSIWLATVLSIFYFLKIATFSNSIFLYLKWRLEKVVSVTLLLSLVFLFVNILGMNIHIDLWTGASKRSLSYGFTLRNCTQFHRLIFLINTMFTLIPFTVSLIIFTLLIFSLWTHLKTMQYNVKGSRDPRTMAHINALQMVVTFLLFYTGFFLALATQVWVFQLLAKNIMFFAAIIITFPSVHPCVLILKNSKLRQASLLVLWWLRCESKDVDPFVP</sequence>
<dbReference type="PROSITE" id="PS50262">
    <property type="entry name" value="G_PROTEIN_RECEP_F1_2"/>
    <property type="match status" value="1"/>
</dbReference>
<dbReference type="Gene3D" id="1.20.1070.10">
    <property type="entry name" value="Rhodopsin 7-helix transmembrane proteins"/>
    <property type="match status" value="1"/>
</dbReference>
<reference evidence="16" key="2">
    <citation type="submission" date="2025-09" db="UniProtKB">
        <authorList>
            <consortium name="Ensembl"/>
        </authorList>
    </citation>
    <scope>IDENTIFICATION</scope>
</reference>
<feature type="transmembrane region" description="Helical" evidence="14">
    <location>
        <begin position="48"/>
        <end position="70"/>
    </location>
</feature>
<dbReference type="InterPro" id="IPR017452">
    <property type="entry name" value="GPCR_Rhodpsn_7TM"/>
</dbReference>
<evidence type="ECO:0000256" key="10">
    <source>
        <dbReference type="ARBA" id="ARBA00023180"/>
    </source>
</evidence>
<accession>A0A8C2M4D4</accession>
<dbReference type="PANTHER" id="PTHR11394">
    <property type="entry name" value="TASTE RECEPTOR TYPE 2"/>
    <property type="match status" value="1"/>
</dbReference>
<proteinExistence type="inferred from homology"/>
<keyword evidence="3 13" id="KW-0919">Taste</keyword>
<evidence type="ECO:0000313" key="16">
    <source>
        <dbReference type="Ensembl" id="ENSCGRP00001013253.1"/>
    </source>
</evidence>
<feature type="transmembrane region" description="Helical" evidence="14">
    <location>
        <begin position="263"/>
        <end position="283"/>
    </location>
</feature>
<name>A0A8C2M4D4_CRIGR</name>
<comment type="similarity">
    <text evidence="2 12">Belongs to the G-protein coupled receptor T2R family.</text>
</comment>
<feature type="transmembrane region" description="Helical" evidence="14">
    <location>
        <begin position="189"/>
        <end position="210"/>
    </location>
</feature>
<protein>
    <recommendedName>
        <fullName evidence="13">Taste receptor type 2</fullName>
    </recommendedName>
</protein>
<keyword evidence="11 13" id="KW-0807">Transducer</keyword>
<evidence type="ECO:0000256" key="11">
    <source>
        <dbReference type="ARBA" id="ARBA00023224"/>
    </source>
</evidence>
<feature type="domain" description="G-protein coupled receptors family 1 profile" evidence="15">
    <location>
        <begin position="26"/>
        <end position="281"/>
    </location>
</feature>
<evidence type="ECO:0000313" key="17">
    <source>
        <dbReference type="Proteomes" id="UP000694386"/>
    </source>
</evidence>
<dbReference type="SUPFAM" id="SSF81321">
    <property type="entry name" value="Family A G protein-coupled receptor-like"/>
    <property type="match status" value="1"/>
</dbReference>
<dbReference type="InterPro" id="IPR007960">
    <property type="entry name" value="TAS2R"/>
</dbReference>
<keyword evidence="7 13" id="KW-0297">G-protein coupled receptor</keyword>
<evidence type="ECO:0000256" key="14">
    <source>
        <dbReference type="SAM" id="Phobius"/>
    </source>
</evidence>
<keyword evidence="5 13" id="KW-0812">Transmembrane</keyword>
<evidence type="ECO:0000256" key="5">
    <source>
        <dbReference type="ARBA" id="ARBA00022692"/>
    </source>
</evidence>
<dbReference type="PANTHER" id="PTHR11394:SF128">
    <property type="entry name" value="TASTE RECEPTOR TYPE 2-RELATED"/>
    <property type="match status" value="1"/>
</dbReference>
<feature type="transmembrane region" description="Helical" evidence="14">
    <location>
        <begin position="6"/>
        <end position="36"/>
    </location>
</feature>
<dbReference type="Ensembl" id="ENSCGRT00001017490.1">
    <property type="protein sequence ID" value="ENSCGRP00001013253.1"/>
    <property type="gene ID" value="ENSCGRG00001014448.1"/>
</dbReference>
<feature type="transmembrane region" description="Helical" evidence="14">
    <location>
        <begin position="130"/>
        <end position="153"/>
    </location>
</feature>
<dbReference type="GO" id="GO:0016020">
    <property type="term" value="C:membrane"/>
    <property type="evidence" value="ECO:0007669"/>
    <property type="project" value="UniProtKB-SubCell"/>
</dbReference>
<evidence type="ECO:0000256" key="9">
    <source>
        <dbReference type="ARBA" id="ARBA00023170"/>
    </source>
</evidence>
<evidence type="ECO:0000256" key="2">
    <source>
        <dbReference type="ARBA" id="ARBA00007376"/>
    </source>
</evidence>
<evidence type="ECO:0000256" key="1">
    <source>
        <dbReference type="ARBA" id="ARBA00004141"/>
    </source>
</evidence>
<evidence type="ECO:0000256" key="4">
    <source>
        <dbReference type="ARBA" id="ARBA00022606"/>
    </source>
</evidence>
<keyword evidence="4 13" id="KW-0716">Sensory transduction</keyword>
<evidence type="ECO:0000256" key="7">
    <source>
        <dbReference type="ARBA" id="ARBA00023040"/>
    </source>
</evidence>
<evidence type="ECO:0000256" key="13">
    <source>
        <dbReference type="RuleBase" id="RU004424"/>
    </source>
</evidence>
<feature type="transmembrane region" description="Helical" evidence="14">
    <location>
        <begin position="90"/>
        <end position="110"/>
    </location>
</feature>
<feature type="transmembrane region" description="Helical" evidence="14">
    <location>
        <begin position="231"/>
        <end position="257"/>
    </location>
</feature>
<dbReference type="AlphaFoldDB" id="A0A8C2M4D4"/>